<evidence type="ECO:0000313" key="9">
    <source>
        <dbReference type="Proteomes" id="UP000001203"/>
    </source>
</evidence>
<dbReference type="Gene3D" id="3.60.21.10">
    <property type="match status" value="1"/>
</dbReference>
<dbReference type="GO" id="GO:0046872">
    <property type="term" value="F:metal ion binding"/>
    <property type="evidence" value="ECO:0007669"/>
    <property type="project" value="UniProtKB-KW"/>
</dbReference>
<keyword evidence="2" id="KW-0997">Cell inner membrane</keyword>
<proteinExistence type="predicted"/>
<dbReference type="eggNOG" id="COG1311">
    <property type="taxonomic scope" value="Bacteria"/>
</dbReference>
<evidence type="ECO:0000313" key="8">
    <source>
        <dbReference type="EMBL" id="ACB50610.1"/>
    </source>
</evidence>
<evidence type="ECO:0000256" key="4">
    <source>
        <dbReference type="ARBA" id="ARBA00023136"/>
    </source>
</evidence>
<dbReference type="GO" id="GO:0009245">
    <property type="term" value="P:lipid A biosynthetic process"/>
    <property type="evidence" value="ECO:0007669"/>
    <property type="project" value="TreeGrafter"/>
</dbReference>
<dbReference type="GO" id="GO:0008758">
    <property type="term" value="F:UDP-2,3-diacylglucosamine hydrolase activity"/>
    <property type="evidence" value="ECO:0007669"/>
    <property type="project" value="TreeGrafter"/>
</dbReference>
<dbReference type="InterPro" id="IPR043461">
    <property type="entry name" value="LpxH-like"/>
</dbReference>
<evidence type="ECO:0000256" key="5">
    <source>
        <dbReference type="ARBA" id="ARBA00023211"/>
    </source>
</evidence>
<dbReference type="STRING" id="43989.cce_1260"/>
<dbReference type="GO" id="GO:0016020">
    <property type="term" value="C:membrane"/>
    <property type="evidence" value="ECO:0007669"/>
    <property type="project" value="GOC"/>
</dbReference>
<evidence type="ECO:0000256" key="3">
    <source>
        <dbReference type="ARBA" id="ARBA00022723"/>
    </source>
</evidence>
<evidence type="ECO:0000259" key="7">
    <source>
        <dbReference type="Pfam" id="PF00149"/>
    </source>
</evidence>
<keyword evidence="9" id="KW-1185">Reference proteome</keyword>
<dbReference type="Pfam" id="PF00149">
    <property type="entry name" value="Metallophos"/>
    <property type="match status" value="1"/>
</dbReference>
<keyword evidence="1" id="KW-1003">Cell membrane</keyword>
<reference evidence="8 9" key="1">
    <citation type="journal article" date="2008" name="Proc. Natl. Acad. Sci. U.S.A.">
        <title>The genome of Cyanothece 51142, a unicellular diazotrophic cyanobacterium important in the marine nitrogen cycle.</title>
        <authorList>
            <person name="Welsh E.A."/>
            <person name="Liberton M."/>
            <person name="Stoeckel J."/>
            <person name="Loh T."/>
            <person name="Elvitigala T."/>
            <person name="Wang C."/>
            <person name="Wollam A."/>
            <person name="Fulton R.S."/>
            <person name="Clifton S.W."/>
            <person name="Jacobs J.M."/>
            <person name="Aurora R."/>
            <person name="Ghosh B.K."/>
            <person name="Sherman L.A."/>
            <person name="Smith R.D."/>
            <person name="Wilson R.K."/>
            <person name="Pakrasi H.B."/>
        </authorList>
    </citation>
    <scope>NUCLEOTIDE SEQUENCE [LARGE SCALE GENOMIC DNA]</scope>
    <source>
        <strain evidence="9">ATCC 51142 / BH68</strain>
    </source>
</reference>
<evidence type="ECO:0000256" key="6">
    <source>
        <dbReference type="SAM" id="Phobius"/>
    </source>
</evidence>
<feature type="transmembrane region" description="Helical" evidence="6">
    <location>
        <begin position="268"/>
        <end position="291"/>
    </location>
</feature>
<evidence type="ECO:0000256" key="2">
    <source>
        <dbReference type="ARBA" id="ARBA00022519"/>
    </source>
</evidence>
<dbReference type="RefSeq" id="WP_009544085.1">
    <property type="nucleotide sequence ID" value="NC_010546.1"/>
</dbReference>
<keyword evidence="6" id="KW-0812">Transmembrane</keyword>
<dbReference type="InterPro" id="IPR004843">
    <property type="entry name" value="Calcineurin-like_PHP"/>
</dbReference>
<dbReference type="AlphaFoldDB" id="B1WVM3"/>
<evidence type="ECO:0000256" key="1">
    <source>
        <dbReference type="ARBA" id="ARBA00022475"/>
    </source>
</evidence>
<dbReference type="InterPro" id="IPR029052">
    <property type="entry name" value="Metallo-depent_PP-like"/>
</dbReference>
<keyword evidence="5" id="KW-0464">Manganese</keyword>
<dbReference type="EMBL" id="CP000806">
    <property type="protein sequence ID" value="ACB50610.1"/>
    <property type="molecule type" value="Genomic_DNA"/>
</dbReference>
<gene>
    <name evidence="8" type="ordered locus">cce_1260</name>
</gene>
<organism evidence="8 9">
    <name type="scientific">Crocosphaera subtropica (strain ATCC 51142 / BH68)</name>
    <name type="common">Cyanothece sp. (strain ATCC 51142)</name>
    <dbReference type="NCBI Taxonomy" id="43989"/>
    <lineage>
        <taxon>Bacteria</taxon>
        <taxon>Bacillati</taxon>
        <taxon>Cyanobacteriota</taxon>
        <taxon>Cyanophyceae</taxon>
        <taxon>Oscillatoriophycideae</taxon>
        <taxon>Chroococcales</taxon>
        <taxon>Aphanothecaceae</taxon>
        <taxon>Crocosphaera</taxon>
        <taxon>Crocosphaera subtropica</taxon>
    </lineage>
</organism>
<dbReference type="PANTHER" id="PTHR34990:SF2">
    <property type="entry name" value="BLL8164 PROTEIN"/>
    <property type="match status" value="1"/>
</dbReference>
<protein>
    <recommendedName>
        <fullName evidence="7">Calcineurin-like phosphoesterase domain-containing protein</fullName>
    </recommendedName>
</protein>
<dbReference type="PANTHER" id="PTHR34990">
    <property type="entry name" value="UDP-2,3-DIACYLGLUCOSAMINE HYDROLASE-RELATED"/>
    <property type="match status" value="1"/>
</dbReference>
<keyword evidence="3" id="KW-0479">Metal-binding</keyword>
<dbReference type="SUPFAM" id="SSF56300">
    <property type="entry name" value="Metallo-dependent phosphatases"/>
    <property type="match status" value="1"/>
</dbReference>
<dbReference type="HOGENOM" id="CLU_604981_0_0_3"/>
<dbReference type="KEGG" id="cyt:cce_1260"/>
<feature type="transmembrane region" description="Helical" evidence="6">
    <location>
        <begin position="212"/>
        <end position="233"/>
    </location>
</feature>
<name>B1WVM3_CROS5</name>
<dbReference type="OrthoDB" id="8181118at2"/>
<dbReference type="Proteomes" id="UP000001203">
    <property type="component" value="Chromosome circular"/>
</dbReference>
<feature type="domain" description="Calcineurin-like phosphoesterase" evidence="7">
    <location>
        <begin position="7"/>
        <end position="153"/>
    </location>
</feature>
<keyword evidence="4 6" id="KW-0472">Membrane</keyword>
<keyword evidence="6" id="KW-1133">Transmembrane helix</keyword>
<sequence length="442" mass="51407">MVNSEYYFISDLHIGGEGNLAVCDFETELIDFLQLLEGKTHSTELIILGDAFSFWEMTRTSPTAKLETIITQHPRLFEQFKRTGRNIKITLLPGNHDYELACYEEFKTTLQAYNITLEAKEAITRQIQGKTIWIEHGHQQDSFNRIADFGNPYATPIGYYIVSQIVDSLVERSSLGKYSWLKDIESVYPNEEIPYWFFSNYFYKEMSLWLRWVLLPFLLLLSVSLILLISAALEQVGIVNSGFFSRHWLEFLQNFGFAGKALEFTVNLVLFIDSLFLGSLILVMIPLLFVFRDIQKTLRRYGFKSKKHGLKSKQNSYLEAARQVFEQNPDVFAFVYGHTHHPSLTRIDPNSSYVLGDRYVINTGSWLKKLKRIPSIFRFFPAVYYPSFQLNYFKIFINNGKIEIFYECLPKEAESGLTLLEKLAIIGRKKQRFISLPQHTII</sequence>
<accession>B1WVM3</accession>